<feature type="transmembrane region" description="Helical" evidence="5">
    <location>
        <begin position="60"/>
        <end position="77"/>
    </location>
</feature>
<keyword evidence="4 5" id="KW-0472">Membrane</keyword>
<evidence type="ECO:0000256" key="5">
    <source>
        <dbReference type="SAM" id="Phobius"/>
    </source>
</evidence>
<evidence type="ECO:0000256" key="1">
    <source>
        <dbReference type="ARBA" id="ARBA00004141"/>
    </source>
</evidence>
<feature type="transmembrane region" description="Helical" evidence="5">
    <location>
        <begin position="478"/>
        <end position="499"/>
    </location>
</feature>
<evidence type="ECO:0000256" key="4">
    <source>
        <dbReference type="ARBA" id="ARBA00023136"/>
    </source>
</evidence>
<proteinExistence type="predicted"/>
<keyword evidence="2 5" id="KW-0812">Transmembrane</keyword>
<dbReference type="PANTHER" id="PTHR23502:SF34">
    <property type="entry name" value="PROTEIN HOL1"/>
    <property type="match status" value="1"/>
</dbReference>
<dbReference type="GO" id="GO:0022857">
    <property type="term" value="F:transmembrane transporter activity"/>
    <property type="evidence" value="ECO:0007669"/>
    <property type="project" value="InterPro"/>
</dbReference>
<feature type="transmembrane region" description="Helical" evidence="5">
    <location>
        <begin position="97"/>
        <end position="115"/>
    </location>
</feature>
<dbReference type="GO" id="GO:0005886">
    <property type="term" value="C:plasma membrane"/>
    <property type="evidence" value="ECO:0007669"/>
    <property type="project" value="TreeGrafter"/>
</dbReference>
<evidence type="ECO:0000256" key="2">
    <source>
        <dbReference type="ARBA" id="ARBA00022692"/>
    </source>
</evidence>
<accession>A0A6A5RZ91</accession>
<dbReference type="InterPro" id="IPR011701">
    <property type="entry name" value="MFS"/>
</dbReference>
<dbReference type="Gene3D" id="1.20.1250.20">
    <property type="entry name" value="MFS general substrate transporter like domains"/>
    <property type="match status" value="1"/>
</dbReference>
<feature type="transmembrane region" description="Helical" evidence="5">
    <location>
        <begin position="157"/>
        <end position="179"/>
    </location>
</feature>
<dbReference type="SUPFAM" id="SSF103473">
    <property type="entry name" value="MFS general substrate transporter"/>
    <property type="match status" value="1"/>
</dbReference>
<feature type="transmembrane region" description="Helical" evidence="5">
    <location>
        <begin position="505"/>
        <end position="528"/>
    </location>
</feature>
<feature type="transmembrane region" description="Helical" evidence="5">
    <location>
        <begin position="216"/>
        <end position="236"/>
    </location>
</feature>
<gene>
    <name evidence="6" type="ORF">M421DRAFT_399113</name>
</gene>
<evidence type="ECO:0000313" key="6">
    <source>
        <dbReference type="EMBL" id="KAF1932680.1"/>
    </source>
</evidence>
<protein>
    <submittedName>
        <fullName evidence="6">MFS general substrate transporter</fullName>
    </submittedName>
</protein>
<dbReference type="Pfam" id="PF07690">
    <property type="entry name" value="MFS_1"/>
    <property type="match status" value="1"/>
</dbReference>
<feature type="transmembrane region" description="Helical" evidence="5">
    <location>
        <begin position="332"/>
        <end position="353"/>
    </location>
</feature>
<reference evidence="6" key="1">
    <citation type="journal article" date="2020" name="Stud. Mycol.">
        <title>101 Dothideomycetes genomes: a test case for predicting lifestyles and emergence of pathogens.</title>
        <authorList>
            <person name="Haridas S."/>
            <person name="Albert R."/>
            <person name="Binder M."/>
            <person name="Bloem J."/>
            <person name="Labutti K."/>
            <person name="Salamov A."/>
            <person name="Andreopoulos B."/>
            <person name="Baker S."/>
            <person name="Barry K."/>
            <person name="Bills G."/>
            <person name="Bluhm B."/>
            <person name="Cannon C."/>
            <person name="Castanera R."/>
            <person name="Culley D."/>
            <person name="Daum C."/>
            <person name="Ezra D."/>
            <person name="Gonzalez J."/>
            <person name="Henrissat B."/>
            <person name="Kuo A."/>
            <person name="Liang C."/>
            <person name="Lipzen A."/>
            <person name="Lutzoni F."/>
            <person name="Magnuson J."/>
            <person name="Mondo S."/>
            <person name="Nolan M."/>
            <person name="Ohm R."/>
            <person name="Pangilinan J."/>
            <person name="Park H.-J."/>
            <person name="Ramirez L."/>
            <person name="Alfaro M."/>
            <person name="Sun H."/>
            <person name="Tritt A."/>
            <person name="Yoshinaga Y."/>
            <person name="Zwiers L.-H."/>
            <person name="Turgeon B."/>
            <person name="Goodwin S."/>
            <person name="Spatafora J."/>
            <person name="Crous P."/>
            <person name="Grigoriev I."/>
        </authorList>
    </citation>
    <scope>NUCLEOTIDE SEQUENCE</scope>
    <source>
        <strain evidence="6">CBS 183.55</strain>
    </source>
</reference>
<evidence type="ECO:0000256" key="3">
    <source>
        <dbReference type="ARBA" id="ARBA00022989"/>
    </source>
</evidence>
<dbReference type="GeneID" id="54347833"/>
<feature type="transmembrane region" description="Helical" evidence="5">
    <location>
        <begin position="127"/>
        <end position="145"/>
    </location>
</feature>
<evidence type="ECO:0000313" key="7">
    <source>
        <dbReference type="Proteomes" id="UP000800082"/>
    </source>
</evidence>
<dbReference type="RefSeq" id="XP_033452928.1">
    <property type="nucleotide sequence ID" value="XM_033590172.1"/>
</dbReference>
<feature type="transmembrane region" description="Helical" evidence="5">
    <location>
        <begin position="411"/>
        <end position="432"/>
    </location>
</feature>
<feature type="transmembrane region" description="Helical" evidence="5">
    <location>
        <begin position="373"/>
        <end position="390"/>
    </location>
</feature>
<dbReference type="FunFam" id="1.20.1250.20:FF:000224">
    <property type="entry name" value="MFS transporter, putative"/>
    <property type="match status" value="1"/>
</dbReference>
<name>A0A6A5RZ91_9PLEO</name>
<comment type="subcellular location">
    <subcellularLocation>
        <location evidence="1">Membrane</location>
        <topology evidence="1">Multi-pass membrane protein</topology>
    </subcellularLocation>
</comment>
<keyword evidence="3 5" id="KW-1133">Transmembrane helix</keyword>
<organism evidence="6 7">
    <name type="scientific">Didymella exigua CBS 183.55</name>
    <dbReference type="NCBI Taxonomy" id="1150837"/>
    <lineage>
        <taxon>Eukaryota</taxon>
        <taxon>Fungi</taxon>
        <taxon>Dikarya</taxon>
        <taxon>Ascomycota</taxon>
        <taxon>Pezizomycotina</taxon>
        <taxon>Dothideomycetes</taxon>
        <taxon>Pleosporomycetidae</taxon>
        <taxon>Pleosporales</taxon>
        <taxon>Pleosporineae</taxon>
        <taxon>Didymellaceae</taxon>
        <taxon>Didymella</taxon>
    </lineage>
</organism>
<dbReference type="Proteomes" id="UP000800082">
    <property type="component" value="Unassembled WGS sequence"/>
</dbReference>
<feature type="transmembrane region" description="Helical" evidence="5">
    <location>
        <begin position="186"/>
        <end position="204"/>
    </location>
</feature>
<dbReference type="EMBL" id="ML978958">
    <property type="protein sequence ID" value="KAF1932680.1"/>
    <property type="molecule type" value="Genomic_DNA"/>
</dbReference>
<dbReference type="OrthoDB" id="5215911at2759"/>
<dbReference type="PANTHER" id="PTHR23502">
    <property type="entry name" value="MAJOR FACILITATOR SUPERFAMILY"/>
    <property type="match status" value="1"/>
</dbReference>
<keyword evidence="7" id="KW-1185">Reference proteome</keyword>
<dbReference type="AlphaFoldDB" id="A0A6A5RZ91"/>
<sequence length="551" mass="61304">MAAPQTDFEEVIPGTRRLYDENGNNLPGDDSLLKHGHIVLVPQPSESPNDPLNWSTSRKAWHSVLVLYVVGLTAATSNNAGSGSDGVNEEYGISYDVFNTGAAVLFIAIGYWTLLSSPLVHLYGRRLGYIISMLVNIGGLIWYGRITNVAGVVWSQLFVGAAESVGEATVQLSLLDIWFEHQTGSVLGIYTFATAIGTYLGPLIGAHLADGLGWRWIGYAGAIICGVSLLVIFFGLEETEFNRDRYLAGNGDRCLVAQAVEKHNSADNSFTNAEDGHPDETARGRMSLSYSRRKTYWDRVKIITPAPNLRGTGAKQYLHRLWHTLRVFTFPAVWYAGLQWGLQNICLTFYLTVQEDWWYNEPWNYTQTEVGNMNLPTLIGSLIGCAYGGYGSDKFMQWMIKRNNGVMEAEFRLHLMALCTLIFPTGMWLFGIGSARGWDWPVPYVGLGFIGFGYGCAGDLSLSYLADSFPDMVLEGMVGVAVINNTIAMLFTFVASYWIDSGMENCFIVLGVLSFVVMASSWPMVVYGKRTRRWARDRYLKFVEIRDGFSK</sequence>
<feature type="transmembrane region" description="Helical" evidence="5">
    <location>
        <begin position="444"/>
        <end position="466"/>
    </location>
</feature>
<dbReference type="InterPro" id="IPR036259">
    <property type="entry name" value="MFS_trans_sf"/>
</dbReference>